<dbReference type="PATRIC" id="fig|1129794.4.peg.4970"/>
<dbReference type="AlphaFoldDB" id="K6ZWA3"/>
<evidence type="ECO:0000313" key="2">
    <source>
        <dbReference type="Proteomes" id="UP000011864"/>
    </source>
</evidence>
<dbReference type="HOGENOM" id="CLU_1957460_0_0_6"/>
<accession>K6ZWA3</accession>
<dbReference type="STRING" id="1129794.C427_4983"/>
<dbReference type="RefSeq" id="WP_007642919.1">
    <property type="nucleotide sequence ID" value="NC_020514.1"/>
</dbReference>
<dbReference type="Proteomes" id="UP000011864">
    <property type="component" value="Chromosome"/>
</dbReference>
<organism evidence="1 2">
    <name type="scientific">Paraglaciecola psychrophila 170</name>
    <dbReference type="NCBI Taxonomy" id="1129794"/>
    <lineage>
        <taxon>Bacteria</taxon>
        <taxon>Pseudomonadati</taxon>
        <taxon>Pseudomonadota</taxon>
        <taxon>Gammaproteobacteria</taxon>
        <taxon>Alteromonadales</taxon>
        <taxon>Alteromonadaceae</taxon>
        <taxon>Paraglaciecola</taxon>
    </lineage>
</organism>
<gene>
    <name evidence="1" type="ORF">C427_4983</name>
</gene>
<dbReference type="KEGG" id="gps:C427_4983"/>
<sequence length="128" mass="15053">MRLNNSKVAIKGFSDKDIVELHQYNKLGWMYNTLYFIVDKHFNRPECMVTQTVYDEIKELVSPYSPTQLSSMAWNAVNFVSGNMVTHGFGEKIALERMPIRLKKVLQESQNNKYNAKTFERKNAQHYR</sequence>
<proteinExistence type="predicted"/>
<evidence type="ECO:0000313" key="1">
    <source>
        <dbReference type="EMBL" id="AGH47082.1"/>
    </source>
</evidence>
<name>K6ZWA3_9ALTE</name>
<keyword evidence="2" id="KW-1185">Reference proteome</keyword>
<dbReference type="EMBL" id="CP003837">
    <property type="protein sequence ID" value="AGH47082.1"/>
    <property type="molecule type" value="Genomic_DNA"/>
</dbReference>
<reference evidence="1 2" key="1">
    <citation type="journal article" date="2013" name="Genome Announc.">
        <title>Complete Genome Sequence of Glaciecola psychrophila Strain 170T.</title>
        <authorList>
            <person name="Yin J."/>
            <person name="Chen J."/>
            <person name="Liu G."/>
            <person name="Yu Y."/>
            <person name="Song L."/>
            <person name="Wang X."/>
            <person name="Qu X."/>
        </authorList>
    </citation>
    <scope>NUCLEOTIDE SEQUENCE [LARGE SCALE GENOMIC DNA]</scope>
    <source>
        <strain evidence="1 2">170</strain>
    </source>
</reference>
<protein>
    <submittedName>
        <fullName evidence="1">Uncharacterized protein</fullName>
    </submittedName>
</protein>